<protein>
    <submittedName>
        <fullName evidence="1">Mandelate racemase/muconate lactonizing protein</fullName>
    </submittedName>
</protein>
<name>A0A9X4M6D3_9ACTN</name>
<evidence type="ECO:0000313" key="2">
    <source>
        <dbReference type="Proteomes" id="UP001152755"/>
    </source>
</evidence>
<dbReference type="EMBL" id="JANRHA010000007">
    <property type="protein sequence ID" value="MDG3015286.1"/>
    <property type="molecule type" value="Genomic_DNA"/>
</dbReference>
<dbReference type="AlphaFoldDB" id="A0A9X4M6D3"/>
<dbReference type="Proteomes" id="UP001152755">
    <property type="component" value="Unassembled WGS sequence"/>
</dbReference>
<keyword evidence="2" id="KW-1185">Reference proteome</keyword>
<evidence type="ECO:0000313" key="1">
    <source>
        <dbReference type="EMBL" id="MDG3015286.1"/>
    </source>
</evidence>
<gene>
    <name evidence="1" type="ORF">NVS88_12080</name>
</gene>
<reference evidence="1" key="1">
    <citation type="submission" date="2022-08" db="EMBL/GenBank/DDBJ databases">
        <title>Genome analysis of Corynebacteriales strain.</title>
        <authorList>
            <person name="Lee S.D."/>
        </authorList>
    </citation>
    <scope>NUCLEOTIDE SEQUENCE</scope>
    <source>
        <strain evidence="1">D3-21</strain>
    </source>
</reference>
<proteinExistence type="predicted"/>
<organism evidence="1 2">
    <name type="scientific">Speluncibacter jeojiensis</name>
    <dbReference type="NCBI Taxonomy" id="2710754"/>
    <lineage>
        <taxon>Bacteria</taxon>
        <taxon>Bacillati</taxon>
        <taxon>Actinomycetota</taxon>
        <taxon>Actinomycetes</taxon>
        <taxon>Mycobacteriales</taxon>
        <taxon>Speluncibacteraceae</taxon>
        <taxon>Speluncibacter</taxon>
    </lineage>
</organism>
<accession>A0A9X4M6D3</accession>
<sequence>MGDRYDGRHRGKKKRTEEKWWPIPPDRRRLWCQVLLDFPPIWYGTFPMIHTRQRVLEGGHTNITEWADLAVRAEVAGFTPLTWLIFRQDLGRNTLVAEFPDHPEHRQKVMGNHGVERTIVDPEEFRAWPRLFAAGYRASEATWMILAGQVPEEFAW</sequence>
<dbReference type="RefSeq" id="WP_332519994.1">
    <property type="nucleotide sequence ID" value="NZ_JANRHA010000007.1"/>
</dbReference>
<comment type="caution">
    <text evidence="1">The sequence shown here is derived from an EMBL/GenBank/DDBJ whole genome shotgun (WGS) entry which is preliminary data.</text>
</comment>